<comment type="similarity">
    <text evidence="2 6">Belongs to the TGF-beta family.</text>
</comment>
<dbReference type="InterPro" id="IPR015615">
    <property type="entry name" value="TGF-beta-rel"/>
</dbReference>
<dbReference type="InterPro" id="IPR017948">
    <property type="entry name" value="TGFb_CS"/>
</dbReference>
<feature type="domain" description="TGF-beta family profile" evidence="8">
    <location>
        <begin position="195"/>
        <end position="315"/>
    </location>
</feature>
<accession>A0A8B8BLN5</accession>
<sequence length="315" mass="35301">MMVPQCLHLVVLFVAVGVMATIPPQLNIEVLHKLGIDASGSSPNNLRPLSSYIRHVFQQIQERQDVLRIPGDRDPRVQFYSSTSENSNGIIEFDLTRAPVIGNVTKIEVAFTGHTHRFLTLDINSPHKPTTVVSTVQTPQGPVADVTQLVVDEISQSTITLQISIRTAENKNRIRHLRPVLAVFLDLNVSAFHERHERFVVEDWGSAISQDTAETNNYCRLVPWTVSFVDIGLNKFVLEPESYLANNCEGNCPIAPIDSYFNSTNHVVFQVMTNTSFFCCTPIEYKSQSLMFLQNGTVPVIRTITEMSVTRCACR</sequence>
<dbReference type="Proteomes" id="UP000694844">
    <property type="component" value="Chromosome 9"/>
</dbReference>
<dbReference type="SMART" id="SM00204">
    <property type="entry name" value="TGFB"/>
    <property type="match status" value="1"/>
</dbReference>
<dbReference type="InterPro" id="IPR029034">
    <property type="entry name" value="Cystine-knot_cytokine"/>
</dbReference>
<dbReference type="PROSITE" id="PS00250">
    <property type="entry name" value="TGF_BETA_1"/>
    <property type="match status" value="1"/>
</dbReference>
<dbReference type="Pfam" id="PF00019">
    <property type="entry name" value="TGF_beta"/>
    <property type="match status" value="1"/>
</dbReference>
<keyword evidence="9" id="KW-1185">Reference proteome</keyword>
<evidence type="ECO:0000313" key="10">
    <source>
        <dbReference type="RefSeq" id="XP_022303871.1"/>
    </source>
</evidence>
<dbReference type="GO" id="GO:0008083">
    <property type="term" value="F:growth factor activity"/>
    <property type="evidence" value="ECO:0007669"/>
    <property type="project" value="UniProtKB-KW"/>
</dbReference>
<reference evidence="10" key="1">
    <citation type="submission" date="2025-08" db="UniProtKB">
        <authorList>
            <consortium name="RefSeq"/>
        </authorList>
    </citation>
    <scope>IDENTIFICATION</scope>
    <source>
        <tissue evidence="10">Whole sample</tissue>
    </source>
</reference>
<dbReference type="RefSeq" id="XP_022303871.1">
    <property type="nucleotide sequence ID" value="XM_022448163.1"/>
</dbReference>
<keyword evidence="5" id="KW-1015">Disulfide bond</keyword>
<keyword evidence="3" id="KW-0964">Secreted</keyword>
<feature type="signal peptide" evidence="7">
    <location>
        <begin position="1"/>
        <end position="20"/>
    </location>
</feature>
<dbReference type="InterPro" id="IPR001839">
    <property type="entry name" value="TGF-b_C"/>
</dbReference>
<evidence type="ECO:0000256" key="1">
    <source>
        <dbReference type="ARBA" id="ARBA00004613"/>
    </source>
</evidence>
<organism evidence="9 10">
    <name type="scientific">Crassostrea virginica</name>
    <name type="common">Eastern oyster</name>
    <dbReference type="NCBI Taxonomy" id="6565"/>
    <lineage>
        <taxon>Eukaryota</taxon>
        <taxon>Metazoa</taxon>
        <taxon>Spiralia</taxon>
        <taxon>Lophotrochozoa</taxon>
        <taxon>Mollusca</taxon>
        <taxon>Bivalvia</taxon>
        <taxon>Autobranchia</taxon>
        <taxon>Pteriomorphia</taxon>
        <taxon>Ostreida</taxon>
        <taxon>Ostreoidea</taxon>
        <taxon>Ostreidae</taxon>
        <taxon>Crassostrea</taxon>
    </lineage>
</organism>
<evidence type="ECO:0000256" key="3">
    <source>
        <dbReference type="ARBA" id="ARBA00022525"/>
    </source>
</evidence>
<dbReference type="Gene3D" id="2.10.90.10">
    <property type="entry name" value="Cystine-knot cytokines"/>
    <property type="match status" value="1"/>
</dbReference>
<dbReference type="PANTHER" id="PTHR11848:SF302">
    <property type="entry name" value="TGF-BETA FAMILY PROFILE DOMAIN-CONTAINING PROTEIN"/>
    <property type="match status" value="1"/>
</dbReference>
<name>A0A8B8BLN5_CRAVI</name>
<dbReference type="GeneID" id="111111288"/>
<keyword evidence="4 6" id="KW-0339">Growth factor</keyword>
<dbReference type="GO" id="GO:0005125">
    <property type="term" value="F:cytokine activity"/>
    <property type="evidence" value="ECO:0007669"/>
    <property type="project" value="TreeGrafter"/>
</dbReference>
<gene>
    <name evidence="10" type="primary">LOC111111288</name>
</gene>
<feature type="chain" id="PRO_5034252789" evidence="7">
    <location>
        <begin position="21"/>
        <end position="315"/>
    </location>
</feature>
<dbReference type="PROSITE" id="PS51362">
    <property type="entry name" value="TGF_BETA_2"/>
    <property type="match status" value="1"/>
</dbReference>
<dbReference type="CDD" id="cd13756">
    <property type="entry name" value="TGF_beta_BMPs_GDFs"/>
    <property type="match status" value="1"/>
</dbReference>
<evidence type="ECO:0000256" key="6">
    <source>
        <dbReference type="RuleBase" id="RU000354"/>
    </source>
</evidence>
<proteinExistence type="inferred from homology"/>
<evidence type="ECO:0000313" key="9">
    <source>
        <dbReference type="Proteomes" id="UP000694844"/>
    </source>
</evidence>
<evidence type="ECO:0000259" key="8">
    <source>
        <dbReference type="PROSITE" id="PS51362"/>
    </source>
</evidence>
<dbReference type="GO" id="GO:0005615">
    <property type="term" value="C:extracellular space"/>
    <property type="evidence" value="ECO:0007669"/>
    <property type="project" value="TreeGrafter"/>
</dbReference>
<evidence type="ECO:0000256" key="7">
    <source>
        <dbReference type="SAM" id="SignalP"/>
    </source>
</evidence>
<dbReference type="KEGG" id="cvn:111111288"/>
<comment type="subcellular location">
    <subcellularLocation>
        <location evidence="1">Secreted</location>
    </subcellularLocation>
</comment>
<protein>
    <submittedName>
        <fullName evidence="10">Bone morphogenetic protein 2-B-like</fullName>
    </submittedName>
</protein>
<evidence type="ECO:0000256" key="2">
    <source>
        <dbReference type="ARBA" id="ARBA00006656"/>
    </source>
</evidence>
<dbReference type="SUPFAM" id="SSF57501">
    <property type="entry name" value="Cystine-knot cytokines"/>
    <property type="match status" value="1"/>
</dbReference>
<dbReference type="AlphaFoldDB" id="A0A8B8BLN5"/>
<evidence type="ECO:0000256" key="4">
    <source>
        <dbReference type="ARBA" id="ARBA00023030"/>
    </source>
</evidence>
<evidence type="ECO:0000256" key="5">
    <source>
        <dbReference type="ARBA" id="ARBA00023157"/>
    </source>
</evidence>
<keyword evidence="7" id="KW-0732">Signal</keyword>
<dbReference type="PANTHER" id="PTHR11848">
    <property type="entry name" value="TGF-BETA FAMILY"/>
    <property type="match status" value="1"/>
</dbReference>
<dbReference type="OrthoDB" id="6150446at2759"/>